<gene>
    <name evidence="2" type="ORF">HAX54_039740</name>
</gene>
<keyword evidence="3" id="KW-1185">Reference proteome</keyword>
<sequence>MAVEPQARHKLGIEGTSNDMFNDNFDEDSTTSPNFLDISSPSLPKALLNEAKVAVARVKSSEVSIPSSCLSLLAAPNSKPYETISSF</sequence>
<feature type="region of interest" description="Disordered" evidence="1">
    <location>
        <begin position="1"/>
        <end position="26"/>
    </location>
</feature>
<reference evidence="2 3" key="1">
    <citation type="journal article" date="2021" name="BMC Genomics">
        <title>Datura genome reveals duplications of psychoactive alkaloid biosynthetic genes and high mutation rate following tissue culture.</title>
        <authorList>
            <person name="Rajewski A."/>
            <person name="Carter-House D."/>
            <person name="Stajich J."/>
            <person name="Litt A."/>
        </authorList>
    </citation>
    <scope>NUCLEOTIDE SEQUENCE [LARGE SCALE GENOMIC DNA]</scope>
    <source>
        <strain evidence="2">AR-01</strain>
    </source>
</reference>
<name>A0ABS8VPX9_DATST</name>
<evidence type="ECO:0000256" key="1">
    <source>
        <dbReference type="SAM" id="MobiDB-lite"/>
    </source>
</evidence>
<proteinExistence type="predicted"/>
<protein>
    <submittedName>
        <fullName evidence="2">Uncharacterized protein</fullName>
    </submittedName>
</protein>
<dbReference type="Proteomes" id="UP000823775">
    <property type="component" value="Unassembled WGS sequence"/>
</dbReference>
<evidence type="ECO:0000313" key="3">
    <source>
        <dbReference type="Proteomes" id="UP000823775"/>
    </source>
</evidence>
<organism evidence="2 3">
    <name type="scientific">Datura stramonium</name>
    <name type="common">Jimsonweed</name>
    <name type="synonym">Common thornapple</name>
    <dbReference type="NCBI Taxonomy" id="4076"/>
    <lineage>
        <taxon>Eukaryota</taxon>
        <taxon>Viridiplantae</taxon>
        <taxon>Streptophyta</taxon>
        <taxon>Embryophyta</taxon>
        <taxon>Tracheophyta</taxon>
        <taxon>Spermatophyta</taxon>
        <taxon>Magnoliopsida</taxon>
        <taxon>eudicotyledons</taxon>
        <taxon>Gunneridae</taxon>
        <taxon>Pentapetalae</taxon>
        <taxon>asterids</taxon>
        <taxon>lamiids</taxon>
        <taxon>Solanales</taxon>
        <taxon>Solanaceae</taxon>
        <taxon>Solanoideae</taxon>
        <taxon>Datureae</taxon>
        <taxon>Datura</taxon>
    </lineage>
</organism>
<accession>A0ABS8VPX9</accession>
<comment type="caution">
    <text evidence="2">The sequence shown here is derived from an EMBL/GenBank/DDBJ whole genome shotgun (WGS) entry which is preliminary data.</text>
</comment>
<dbReference type="EMBL" id="JACEIK010005534">
    <property type="protein sequence ID" value="MCE0481745.1"/>
    <property type="molecule type" value="Genomic_DNA"/>
</dbReference>
<evidence type="ECO:0000313" key="2">
    <source>
        <dbReference type="EMBL" id="MCE0481745.1"/>
    </source>
</evidence>